<dbReference type="InterPro" id="IPR036291">
    <property type="entry name" value="NAD(P)-bd_dom_sf"/>
</dbReference>
<keyword evidence="7" id="KW-1185">Reference proteome</keyword>
<comment type="similarity">
    <text evidence="2">Belongs to the 3-hydroxyacyl-CoA dehydrogenase family.</text>
</comment>
<reference evidence="6 7" key="1">
    <citation type="journal article" date="2014" name="Genome Announc.">
        <title>Draft Genome Sequence of Amycolatopsis lurida NRRL 2430, Producer of the Glycopeptide Family Antibiotic Ristocetin.</title>
        <authorList>
            <person name="Kwun M.J."/>
            <person name="Hong H.J."/>
        </authorList>
    </citation>
    <scope>NUCLEOTIDE SEQUENCE [LARGE SCALE GENOMIC DNA]</scope>
    <source>
        <strain evidence="6 7">NRRL 2430</strain>
    </source>
</reference>
<dbReference type="Gene3D" id="1.10.1040.10">
    <property type="entry name" value="N-(1-d-carboxylethyl)-l-norvaline Dehydrogenase, domain 2"/>
    <property type="match status" value="2"/>
</dbReference>
<dbReference type="Gene3D" id="3.40.50.720">
    <property type="entry name" value="NAD(P)-binding Rossmann-like Domain"/>
    <property type="match status" value="2"/>
</dbReference>
<dbReference type="Proteomes" id="UP000256220">
    <property type="component" value="Unassembled WGS sequence"/>
</dbReference>
<comment type="pathway">
    <text evidence="1">Lipid metabolism; butanoate metabolism.</text>
</comment>
<sequence length="594" mass="63012">MAREISSVGVIGLGTMGAGIAEVLARSGVSVVAVEIDDDGVHRGRGHLEHSTERAVTGGKLDADGRSALLGRIRYTTSLAELSDVDLVIEAIPENLEAKSDVFAQLDKITGPDTIFVSNTSSLSITEIGVHTARPGKVVGMHFFNPAPILKLVEIVRTVVTEPEVVIDVVAFAERLGKTPVVIGDRAGFIANALLFGYLNHAVRMYEQRYATREDLDAAMRFGCGYPMGPLALLDLIGLDTAYEILDTMYHQSRNRLHAPAPLLKQMITAGLLGRKAGRGFYAYDEPDSPTVTDAVTKSTVSTSDTVAPREVRKVGVVGTGTMATGIVEVFAKRGYEVILRARSAEKAAASVARVKKSLDKAVVKGKLSEEDAAAALGRISPAVEFEELADVDLVVEAVAEDLAVKQAVFAALDDVVKPGAVLATTTSSLPVIECAAATSRPSDVVGVHFFNPAPVMKLVEVVSTIATAPDVVATVDAVCAALGKHPVHCGDRAGFIVNALLFPYLNDAVKMLEAHYAEADDIDTAMKVGCGLPMGPFELLDVVGLDVSLAIQRTLFNEFREEGFAPAPLLEHLVTAGRLGRKTGKGFKDYSAR</sequence>
<dbReference type="PANTHER" id="PTHR48075">
    <property type="entry name" value="3-HYDROXYACYL-COA DEHYDROGENASE FAMILY PROTEIN"/>
    <property type="match status" value="1"/>
</dbReference>
<evidence type="ECO:0000313" key="7">
    <source>
        <dbReference type="Proteomes" id="UP000256220"/>
    </source>
</evidence>
<dbReference type="PANTHER" id="PTHR48075:SF9">
    <property type="entry name" value="3-HYDROXYBUTYRYL-COA DEHYDROGENASE"/>
    <property type="match status" value="1"/>
</dbReference>
<feature type="domain" description="3-hydroxyacyl-CoA dehydrogenase NAD binding" evidence="5">
    <location>
        <begin position="8"/>
        <end position="185"/>
    </location>
</feature>
<dbReference type="InterPro" id="IPR008927">
    <property type="entry name" value="6-PGluconate_DH-like_C_sf"/>
</dbReference>
<dbReference type="InterPro" id="IPR006108">
    <property type="entry name" value="3HC_DH_C"/>
</dbReference>
<comment type="caution">
    <text evidence="6">The sequence shown here is derived from an EMBL/GenBank/DDBJ whole genome shotgun (WGS) entry which is preliminary data.</text>
</comment>
<gene>
    <name evidence="6" type="ORF">BB31_10285</name>
</gene>
<evidence type="ECO:0000259" key="5">
    <source>
        <dbReference type="Pfam" id="PF02737"/>
    </source>
</evidence>
<feature type="domain" description="3-hydroxyacyl-CoA dehydrogenase NAD binding" evidence="5">
    <location>
        <begin position="314"/>
        <end position="492"/>
    </location>
</feature>
<name>A0A2P2FX14_AMYLU</name>
<protein>
    <submittedName>
        <fullName evidence="6">3-hydroxybutyryl-CoA dehydrogenase</fullName>
    </submittedName>
</protein>
<dbReference type="SUPFAM" id="SSF51735">
    <property type="entry name" value="NAD(P)-binding Rossmann-fold domains"/>
    <property type="match status" value="2"/>
</dbReference>
<dbReference type="Pfam" id="PF02737">
    <property type="entry name" value="3HCDH_N"/>
    <property type="match status" value="2"/>
</dbReference>
<dbReference type="GO" id="GO:0070403">
    <property type="term" value="F:NAD+ binding"/>
    <property type="evidence" value="ECO:0007669"/>
    <property type="project" value="InterPro"/>
</dbReference>
<keyword evidence="3" id="KW-0560">Oxidoreductase</keyword>
<accession>A0A2P2FX14</accession>
<feature type="domain" description="3-hydroxyacyl-CoA dehydrogenase C-terminal" evidence="4">
    <location>
        <begin position="188"/>
        <end position="284"/>
    </location>
</feature>
<feature type="domain" description="3-hydroxyacyl-CoA dehydrogenase C-terminal" evidence="4">
    <location>
        <begin position="495"/>
        <end position="591"/>
    </location>
</feature>
<dbReference type="NCBIfam" id="NF005875">
    <property type="entry name" value="PRK07819.1"/>
    <property type="match status" value="2"/>
</dbReference>
<dbReference type="Pfam" id="PF00725">
    <property type="entry name" value="3HCDH"/>
    <property type="match status" value="2"/>
</dbReference>
<dbReference type="GO" id="GO:0008691">
    <property type="term" value="F:3-hydroxybutyryl-CoA dehydrogenase activity"/>
    <property type="evidence" value="ECO:0007669"/>
    <property type="project" value="TreeGrafter"/>
</dbReference>
<dbReference type="SUPFAM" id="SSF48179">
    <property type="entry name" value="6-phosphogluconate dehydrogenase C-terminal domain-like"/>
    <property type="match status" value="2"/>
</dbReference>
<evidence type="ECO:0000256" key="3">
    <source>
        <dbReference type="ARBA" id="ARBA00023002"/>
    </source>
</evidence>
<organism evidence="6 7">
    <name type="scientific">Amycolatopsis lurida NRRL 2430</name>
    <dbReference type="NCBI Taxonomy" id="1460371"/>
    <lineage>
        <taxon>Bacteria</taxon>
        <taxon>Bacillati</taxon>
        <taxon>Actinomycetota</taxon>
        <taxon>Actinomycetes</taxon>
        <taxon>Pseudonocardiales</taxon>
        <taxon>Pseudonocardiaceae</taxon>
        <taxon>Amycolatopsis</taxon>
    </lineage>
</organism>
<dbReference type="AlphaFoldDB" id="A0A2P2FX14"/>
<dbReference type="FunFam" id="3.40.50.720:FF:000009">
    <property type="entry name" value="Fatty oxidation complex, alpha subunit"/>
    <property type="match status" value="2"/>
</dbReference>
<evidence type="ECO:0000256" key="1">
    <source>
        <dbReference type="ARBA" id="ARBA00005086"/>
    </source>
</evidence>
<proteinExistence type="inferred from homology"/>
<evidence type="ECO:0000259" key="4">
    <source>
        <dbReference type="Pfam" id="PF00725"/>
    </source>
</evidence>
<evidence type="ECO:0000313" key="6">
    <source>
        <dbReference type="EMBL" id="KFU81254.1"/>
    </source>
</evidence>
<dbReference type="RefSeq" id="WP_034308873.1">
    <property type="nucleotide sequence ID" value="NZ_JFBM01000007.1"/>
</dbReference>
<evidence type="ECO:0000256" key="2">
    <source>
        <dbReference type="ARBA" id="ARBA00009463"/>
    </source>
</evidence>
<dbReference type="InterPro" id="IPR013328">
    <property type="entry name" value="6PGD_dom2"/>
</dbReference>
<dbReference type="GO" id="GO:0006635">
    <property type="term" value="P:fatty acid beta-oxidation"/>
    <property type="evidence" value="ECO:0007669"/>
    <property type="project" value="TreeGrafter"/>
</dbReference>
<dbReference type="EMBL" id="JFBM01000007">
    <property type="protein sequence ID" value="KFU81254.1"/>
    <property type="molecule type" value="Genomic_DNA"/>
</dbReference>
<dbReference type="InterPro" id="IPR006176">
    <property type="entry name" value="3-OHacyl-CoA_DH_NAD-bd"/>
</dbReference>